<dbReference type="InterPro" id="IPR016874">
    <property type="entry name" value="TcmP-like"/>
</dbReference>
<evidence type="ECO:0000256" key="2">
    <source>
        <dbReference type="ARBA" id="ARBA00022679"/>
    </source>
</evidence>
<dbReference type="Gene3D" id="3.40.50.150">
    <property type="entry name" value="Vaccinia Virus protein VP39"/>
    <property type="match status" value="1"/>
</dbReference>
<evidence type="ECO:0000313" key="4">
    <source>
        <dbReference type="Proteomes" id="UP000473887"/>
    </source>
</evidence>
<dbReference type="Pfam" id="PF04072">
    <property type="entry name" value="LCM"/>
    <property type="match status" value="1"/>
</dbReference>
<evidence type="ECO:0000313" key="3">
    <source>
        <dbReference type="EMBL" id="NEZ93537.1"/>
    </source>
</evidence>
<proteinExistence type="predicted"/>
<dbReference type="SUPFAM" id="SSF53335">
    <property type="entry name" value="S-adenosyl-L-methionine-dependent methyltransferases"/>
    <property type="match status" value="1"/>
</dbReference>
<sequence>MNNKVKVELNNIQSTLLIPLWSRAKETEMSNPIINDQIAYQLVKKLDYDFSVIEKNSTLLKRLMFVVRAKTFDDAIKNFISKYPNSSIVNLGAGLDTTFFRVDNENLNWYNIDLPDVIELRKKLLPESDREKCIAKSFLDISWFNDIKKDYDNVFFLAGGLFAYYDEENIKIFFNNLAKDFPNSEIIFDAPSSKSNNNRTNRTIKKYNLGNIELKLAIKNLKTLQEFSPYIEVNDYFGFFEKIKRKKEWGIINNIQMTLNDLFHISNFYHIRFKN</sequence>
<dbReference type="AlphaFoldDB" id="A0A846IAP3"/>
<evidence type="ECO:0000256" key="1">
    <source>
        <dbReference type="ARBA" id="ARBA00022603"/>
    </source>
</evidence>
<accession>A0A846IAP3</accession>
<dbReference type="InterPro" id="IPR029063">
    <property type="entry name" value="SAM-dependent_MTases_sf"/>
</dbReference>
<name>A0A846IAP3_CLOBO</name>
<protein>
    <submittedName>
        <fullName evidence="3">Class I SAM-dependent methyltransferase</fullName>
    </submittedName>
</protein>
<dbReference type="PANTHER" id="PTHR43619:SF2">
    <property type="entry name" value="S-ADENOSYL-L-METHIONINE-DEPENDENT METHYLTRANSFERASES SUPERFAMILY PROTEIN"/>
    <property type="match status" value="1"/>
</dbReference>
<keyword evidence="1 3" id="KW-0489">Methyltransferase</keyword>
<dbReference type="PANTHER" id="PTHR43619">
    <property type="entry name" value="S-ADENOSYL-L-METHIONINE-DEPENDENT METHYLTRANSFERASE YKTD-RELATED"/>
    <property type="match status" value="1"/>
</dbReference>
<dbReference type="InterPro" id="IPR007213">
    <property type="entry name" value="Ppm1/Ppm2/Tcmp"/>
</dbReference>
<keyword evidence="2 3" id="KW-0808">Transferase</keyword>
<reference evidence="3 4" key="1">
    <citation type="submission" date="2019-02" db="EMBL/GenBank/DDBJ databases">
        <title>Genome sequencing of Clostridium botulinum clinical isolates.</title>
        <authorList>
            <person name="Brunt J."/>
            <person name="Van Vliet A.H.M."/>
            <person name="Stringer S.C."/>
            <person name="Grant K.A."/>
            <person name="Carter A.C."/>
            <person name="Peck M.W."/>
        </authorList>
    </citation>
    <scope>NUCLEOTIDE SEQUENCE [LARGE SCALE GENOMIC DNA]</scope>
    <source>
        <strain evidence="3 4">H142660711</strain>
    </source>
</reference>
<gene>
    <name evidence="3" type="ORF">EXM69_16715</name>
</gene>
<dbReference type="Proteomes" id="UP000473887">
    <property type="component" value="Unassembled WGS sequence"/>
</dbReference>
<dbReference type="GO" id="GO:0008168">
    <property type="term" value="F:methyltransferase activity"/>
    <property type="evidence" value="ECO:0007669"/>
    <property type="project" value="UniProtKB-KW"/>
</dbReference>
<dbReference type="RefSeq" id="WP_003362042.1">
    <property type="nucleotide sequence ID" value="NZ_CP013707.1"/>
</dbReference>
<comment type="caution">
    <text evidence="3">The sequence shown here is derived from an EMBL/GenBank/DDBJ whole genome shotgun (WGS) entry which is preliminary data.</text>
</comment>
<dbReference type="EMBL" id="SGKC01000042">
    <property type="protein sequence ID" value="NEZ93537.1"/>
    <property type="molecule type" value="Genomic_DNA"/>
</dbReference>
<dbReference type="GO" id="GO:0032259">
    <property type="term" value="P:methylation"/>
    <property type="evidence" value="ECO:0007669"/>
    <property type="project" value="UniProtKB-KW"/>
</dbReference>
<organism evidence="3 4">
    <name type="scientific">Clostridium botulinum</name>
    <dbReference type="NCBI Taxonomy" id="1491"/>
    <lineage>
        <taxon>Bacteria</taxon>
        <taxon>Bacillati</taxon>
        <taxon>Bacillota</taxon>
        <taxon>Clostridia</taxon>
        <taxon>Eubacteriales</taxon>
        <taxon>Clostridiaceae</taxon>
        <taxon>Clostridium</taxon>
    </lineage>
</organism>
<dbReference type="PIRSF" id="PIRSF028177">
    <property type="entry name" value="Polyketide_synth_Omtfrase_TcmP"/>
    <property type="match status" value="1"/>
</dbReference>